<feature type="compositionally biased region" description="Acidic residues" evidence="1">
    <location>
        <begin position="54"/>
        <end position="63"/>
    </location>
</feature>
<reference evidence="2" key="1">
    <citation type="journal article" date="2014" name="Front. Microbiol.">
        <title>High frequency of phylogenetically diverse reductive dehalogenase-homologous genes in deep subseafloor sedimentary metagenomes.</title>
        <authorList>
            <person name="Kawai M."/>
            <person name="Futagami T."/>
            <person name="Toyoda A."/>
            <person name="Takaki Y."/>
            <person name="Nishi S."/>
            <person name="Hori S."/>
            <person name="Arai W."/>
            <person name="Tsubouchi T."/>
            <person name="Morono Y."/>
            <person name="Uchiyama I."/>
            <person name="Ito T."/>
            <person name="Fujiyama A."/>
            <person name="Inagaki F."/>
            <person name="Takami H."/>
        </authorList>
    </citation>
    <scope>NUCLEOTIDE SEQUENCE</scope>
    <source>
        <strain evidence="2">Expedition CK06-06</strain>
    </source>
</reference>
<name>X1MLH2_9ZZZZ</name>
<proteinExistence type="predicted"/>
<sequence length="63" mass="6756">MRRGRAQPGAFQVRAKNERLPSKEPNIAAGPMDGNIGNQVYQSVTSKPKVGCDNPDDGDELSS</sequence>
<accession>X1MLH2</accession>
<comment type="caution">
    <text evidence="2">The sequence shown here is derived from an EMBL/GenBank/DDBJ whole genome shotgun (WGS) entry which is preliminary data.</text>
</comment>
<dbReference type="AlphaFoldDB" id="X1MLH2"/>
<dbReference type="EMBL" id="BARV01010719">
    <property type="protein sequence ID" value="GAI15535.1"/>
    <property type="molecule type" value="Genomic_DNA"/>
</dbReference>
<gene>
    <name evidence="2" type="ORF">S06H3_20646</name>
</gene>
<organism evidence="2">
    <name type="scientific">marine sediment metagenome</name>
    <dbReference type="NCBI Taxonomy" id="412755"/>
    <lineage>
        <taxon>unclassified sequences</taxon>
        <taxon>metagenomes</taxon>
        <taxon>ecological metagenomes</taxon>
    </lineage>
</organism>
<evidence type="ECO:0000313" key="2">
    <source>
        <dbReference type="EMBL" id="GAI15535.1"/>
    </source>
</evidence>
<evidence type="ECO:0000256" key="1">
    <source>
        <dbReference type="SAM" id="MobiDB-lite"/>
    </source>
</evidence>
<feature type="region of interest" description="Disordered" evidence="1">
    <location>
        <begin position="1"/>
        <end position="63"/>
    </location>
</feature>
<feature type="compositionally biased region" description="Polar residues" evidence="1">
    <location>
        <begin position="36"/>
        <end position="46"/>
    </location>
</feature>
<protein>
    <submittedName>
        <fullName evidence="2">Uncharacterized protein</fullName>
    </submittedName>
</protein>